<sequence>MLGGAVDIRIRPWLSCGASAEAKPLGGGMVTVGEMDAAEGLAVWRSHGRVPLCADRSVDLLRVNSALCTATCRTAGH</sequence>
<evidence type="ECO:0000313" key="2">
    <source>
        <dbReference type="Proteomes" id="UP000638353"/>
    </source>
</evidence>
<proteinExistence type="predicted"/>
<gene>
    <name evidence="1" type="ORF">GCM10010334_40980</name>
</gene>
<evidence type="ECO:0000313" key="1">
    <source>
        <dbReference type="EMBL" id="GHC98547.1"/>
    </source>
</evidence>
<dbReference type="AlphaFoldDB" id="A0A919CB93"/>
<accession>A0A919CB93</accession>
<organism evidence="1 2">
    <name type="scientific">Streptomyces finlayi</name>
    <dbReference type="NCBI Taxonomy" id="67296"/>
    <lineage>
        <taxon>Bacteria</taxon>
        <taxon>Bacillati</taxon>
        <taxon>Actinomycetota</taxon>
        <taxon>Actinomycetes</taxon>
        <taxon>Kitasatosporales</taxon>
        <taxon>Streptomycetaceae</taxon>
        <taxon>Streptomyces</taxon>
    </lineage>
</organism>
<reference evidence="1" key="1">
    <citation type="journal article" date="2014" name="Int. J. Syst. Evol. Microbiol.">
        <title>Complete genome sequence of Corynebacterium casei LMG S-19264T (=DSM 44701T), isolated from a smear-ripened cheese.</title>
        <authorList>
            <consortium name="US DOE Joint Genome Institute (JGI-PGF)"/>
            <person name="Walter F."/>
            <person name="Albersmeier A."/>
            <person name="Kalinowski J."/>
            <person name="Ruckert C."/>
        </authorList>
    </citation>
    <scope>NUCLEOTIDE SEQUENCE</scope>
    <source>
        <strain evidence="1">JCM 4637</strain>
    </source>
</reference>
<name>A0A919CB93_9ACTN</name>
<reference evidence="1" key="2">
    <citation type="submission" date="2020-09" db="EMBL/GenBank/DDBJ databases">
        <authorList>
            <person name="Sun Q."/>
            <person name="Ohkuma M."/>
        </authorList>
    </citation>
    <scope>NUCLEOTIDE SEQUENCE</scope>
    <source>
        <strain evidence="1">JCM 4637</strain>
    </source>
</reference>
<dbReference type="EMBL" id="BMVC01000008">
    <property type="protein sequence ID" value="GHC98547.1"/>
    <property type="molecule type" value="Genomic_DNA"/>
</dbReference>
<dbReference type="Proteomes" id="UP000638353">
    <property type="component" value="Unassembled WGS sequence"/>
</dbReference>
<protein>
    <submittedName>
        <fullName evidence="1">Uncharacterized protein</fullName>
    </submittedName>
</protein>
<comment type="caution">
    <text evidence="1">The sequence shown here is derived from an EMBL/GenBank/DDBJ whole genome shotgun (WGS) entry which is preliminary data.</text>
</comment>